<reference evidence="1 2" key="1">
    <citation type="submission" date="2019-01" db="EMBL/GenBank/DDBJ databases">
        <authorList>
            <person name="Chen W.-M."/>
        </authorList>
    </citation>
    <scope>NUCLEOTIDE SEQUENCE [LARGE SCALE GENOMIC DNA]</scope>
    <source>
        <strain evidence="1 2">KYPC3</strain>
    </source>
</reference>
<proteinExistence type="predicted"/>
<evidence type="ECO:0000313" key="1">
    <source>
        <dbReference type="EMBL" id="RVU33241.1"/>
    </source>
</evidence>
<sequence>MDSSLEVTDMESGNFDYRKRIIEKLLGYIEIVGTGDENVIEISEEIGFYYAIAFELNDYYVIGLINKIEVLTSEAYFGDMDTR</sequence>
<name>A0A437QFC5_9GAMM</name>
<gene>
    <name evidence="1" type="ORF">EOE67_17430</name>
</gene>
<dbReference type="RefSeq" id="WP_127700615.1">
    <property type="nucleotide sequence ID" value="NZ_SACS01000024.1"/>
</dbReference>
<dbReference type="OrthoDB" id="9768177at2"/>
<dbReference type="Proteomes" id="UP000283077">
    <property type="component" value="Unassembled WGS sequence"/>
</dbReference>
<dbReference type="AlphaFoldDB" id="A0A437QFC5"/>
<keyword evidence="2" id="KW-1185">Reference proteome</keyword>
<comment type="caution">
    <text evidence="1">The sequence shown here is derived from an EMBL/GenBank/DDBJ whole genome shotgun (WGS) entry which is preliminary data.</text>
</comment>
<evidence type="ECO:0000313" key="2">
    <source>
        <dbReference type="Proteomes" id="UP000283077"/>
    </source>
</evidence>
<accession>A0A437QFC5</accession>
<protein>
    <submittedName>
        <fullName evidence="1">Uncharacterized protein</fullName>
    </submittedName>
</protein>
<organism evidence="1 2">
    <name type="scientific">Rheinheimera riviphila</name>
    <dbReference type="NCBI Taxonomy" id="1834037"/>
    <lineage>
        <taxon>Bacteria</taxon>
        <taxon>Pseudomonadati</taxon>
        <taxon>Pseudomonadota</taxon>
        <taxon>Gammaproteobacteria</taxon>
        <taxon>Chromatiales</taxon>
        <taxon>Chromatiaceae</taxon>
        <taxon>Rheinheimera</taxon>
    </lineage>
</organism>
<dbReference type="EMBL" id="SACS01000024">
    <property type="protein sequence ID" value="RVU33241.1"/>
    <property type="molecule type" value="Genomic_DNA"/>
</dbReference>